<evidence type="ECO:0000256" key="3">
    <source>
        <dbReference type="ARBA" id="ARBA00022452"/>
    </source>
</evidence>
<keyword evidence="3 11" id="KW-1134">Transmembrane beta strand</keyword>
<evidence type="ECO:0000259" key="15">
    <source>
        <dbReference type="Pfam" id="PF07715"/>
    </source>
</evidence>
<keyword evidence="17" id="KW-1185">Reference proteome</keyword>
<reference evidence="17" key="1">
    <citation type="submission" date="2017-11" db="EMBL/GenBank/DDBJ databases">
        <title>The complete genome sequence of Sphingopyxis pomeranensis sp. nov. strain WS5A3p.</title>
        <authorList>
            <person name="Kaminski M.A."/>
        </authorList>
    </citation>
    <scope>NUCLEOTIDE SEQUENCE [LARGE SCALE GENOMIC DNA]</scope>
    <source>
        <strain evidence="17">WS5A3p</strain>
    </source>
</reference>
<dbReference type="CDD" id="cd01347">
    <property type="entry name" value="ligand_gated_channel"/>
    <property type="match status" value="1"/>
</dbReference>
<protein>
    <recommendedName>
        <fullName evidence="18">TonB-dependent receptor</fullName>
    </recommendedName>
</protein>
<feature type="domain" description="TonB-dependent receptor-like beta-barrel" evidence="14">
    <location>
        <begin position="319"/>
        <end position="722"/>
    </location>
</feature>
<keyword evidence="6" id="KW-0408">Iron</keyword>
<feature type="chain" id="PRO_5015764899" description="TonB-dependent receptor" evidence="13">
    <location>
        <begin position="34"/>
        <end position="783"/>
    </location>
</feature>
<evidence type="ECO:0000256" key="8">
    <source>
        <dbReference type="ARBA" id="ARBA00023077"/>
    </source>
</evidence>
<evidence type="ECO:0000256" key="13">
    <source>
        <dbReference type="SAM" id="SignalP"/>
    </source>
</evidence>
<dbReference type="PANTHER" id="PTHR32552">
    <property type="entry name" value="FERRICHROME IRON RECEPTOR-RELATED"/>
    <property type="match status" value="1"/>
</dbReference>
<proteinExistence type="inferred from homology"/>
<dbReference type="GO" id="GO:0009279">
    <property type="term" value="C:cell outer membrane"/>
    <property type="evidence" value="ECO:0007669"/>
    <property type="project" value="UniProtKB-SubCell"/>
</dbReference>
<evidence type="ECO:0000256" key="7">
    <source>
        <dbReference type="ARBA" id="ARBA00023065"/>
    </source>
</evidence>
<evidence type="ECO:0008006" key="18">
    <source>
        <dbReference type="Google" id="ProtNLM"/>
    </source>
</evidence>
<evidence type="ECO:0000313" key="16">
    <source>
        <dbReference type="EMBL" id="PQM29059.1"/>
    </source>
</evidence>
<dbReference type="InterPro" id="IPR000531">
    <property type="entry name" value="Beta-barrel_TonB"/>
</dbReference>
<dbReference type="Pfam" id="PF00593">
    <property type="entry name" value="TonB_dep_Rec_b-barrel"/>
    <property type="match status" value="1"/>
</dbReference>
<dbReference type="PROSITE" id="PS52016">
    <property type="entry name" value="TONB_DEPENDENT_REC_3"/>
    <property type="match status" value="1"/>
</dbReference>
<feature type="signal peptide" evidence="13">
    <location>
        <begin position="1"/>
        <end position="33"/>
    </location>
</feature>
<evidence type="ECO:0000259" key="14">
    <source>
        <dbReference type="Pfam" id="PF00593"/>
    </source>
</evidence>
<evidence type="ECO:0000256" key="4">
    <source>
        <dbReference type="ARBA" id="ARBA00022496"/>
    </source>
</evidence>
<accession>A0A2S8B9Z1</accession>
<keyword evidence="7" id="KW-0406">Ion transport</keyword>
<dbReference type="Gene3D" id="2.40.170.20">
    <property type="entry name" value="TonB-dependent receptor, beta-barrel domain"/>
    <property type="match status" value="1"/>
</dbReference>
<evidence type="ECO:0000256" key="2">
    <source>
        <dbReference type="ARBA" id="ARBA00022448"/>
    </source>
</evidence>
<dbReference type="AlphaFoldDB" id="A0A2S8B9Z1"/>
<evidence type="ECO:0000256" key="6">
    <source>
        <dbReference type="ARBA" id="ARBA00023004"/>
    </source>
</evidence>
<dbReference type="PANTHER" id="PTHR32552:SF81">
    <property type="entry name" value="TONB-DEPENDENT OUTER MEMBRANE RECEPTOR"/>
    <property type="match status" value="1"/>
</dbReference>
<feature type="domain" description="TonB-dependent receptor plug" evidence="15">
    <location>
        <begin position="58"/>
        <end position="165"/>
    </location>
</feature>
<dbReference type="InterPro" id="IPR039426">
    <property type="entry name" value="TonB-dep_rcpt-like"/>
</dbReference>
<comment type="caution">
    <text evidence="16">The sequence shown here is derived from an EMBL/GenBank/DDBJ whole genome shotgun (WGS) entry which is preliminary data.</text>
</comment>
<keyword evidence="9 11" id="KW-0472">Membrane</keyword>
<evidence type="ECO:0000256" key="5">
    <source>
        <dbReference type="ARBA" id="ARBA00022692"/>
    </source>
</evidence>
<keyword evidence="5 11" id="KW-0812">Transmembrane</keyword>
<dbReference type="InterPro" id="IPR036942">
    <property type="entry name" value="Beta-barrel_TonB_sf"/>
</dbReference>
<keyword evidence="2 11" id="KW-0813">Transport</keyword>
<keyword evidence="4" id="KW-0410">Iron transport</keyword>
<sequence length="783" mass="85306">MGFKGVVMKKVSIAVSVAALSVAMLSSGGAAYAQESSPSEQARDADIIVTARKRDENLQNVPLAVSVETAADIARKGLRDIADVSSFTPGLTFERANRYGTQGGSSRPAIRGMGNILGEPNAQVFIDGIPYSESILSFPFDLVERVEVIKGPQAALYGRATFAGAINLITKKGTNEFNTSVNVRAATYDDYEANVMSRGPLIKDKLFYMVAARYYNFGGMYNNTLDGRSVGGEKSTNFNASLEFRPSSDLSITLSGGYLHDRDEVPAIGLQDRFSNNCHFDNPGQYYCGSVHTIKAPTVNISGLEGLAGGLPSAPGLTRDGYRASLAINYEVGGFKITSNSGYFKTHTELGYDSTYQGATAIDQLGVPGAPGYVRPATNGVRTGSVMRNDVGSREEIFTELRVQTPKIADAFDVMVGGAYYTRRRPFEERHYPGANGTTTPTIDSGTDRIDNVAVFGSINWDITDRMAASGEIRYAEDTIGNYKSATDVLAERKFVSVTPRFTLDYDISDTSMIYAIVAKGNKPGAFNSDPRFPVDVQFAGEETSWNYEIGSKNRFFDNRLTLNLSAYYVDWSNQQLTGTYVFPDLQTRGYIINAGQTRVKGIEIELQGNLTDELSAGAAYSINDARFVKFDDTEAGTLFGNTSVAGKLVPNIARNQASAFVNYLRPVSDKLDLFARVDASYNSPKYAQIYNLADTGAKYLVNMRIGLQGANWKASLFVENLTDNRASSTVGRYVDQLNLNVPQYTNANPAQNNAPGTTNQERAFQIALARKRQFGITLAYNF</sequence>
<dbReference type="InterPro" id="IPR012910">
    <property type="entry name" value="Plug_dom"/>
</dbReference>
<evidence type="ECO:0000256" key="11">
    <source>
        <dbReference type="PROSITE-ProRule" id="PRU01360"/>
    </source>
</evidence>
<keyword evidence="13" id="KW-0732">Signal</keyword>
<evidence type="ECO:0000256" key="10">
    <source>
        <dbReference type="ARBA" id="ARBA00023237"/>
    </source>
</evidence>
<dbReference type="GO" id="GO:0006826">
    <property type="term" value="P:iron ion transport"/>
    <property type="evidence" value="ECO:0007669"/>
    <property type="project" value="UniProtKB-KW"/>
</dbReference>
<dbReference type="EMBL" id="PHFW01000002">
    <property type="protein sequence ID" value="PQM29059.1"/>
    <property type="molecule type" value="Genomic_DNA"/>
</dbReference>
<dbReference type="SUPFAM" id="SSF56935">
    <property type="entry name" value="Porins"/>
    <property type="match status" value="1"/>
</dbReference>
<dbReference type="Proteomes" id="UP000238954">
    <property type="component" value="Chromosome"/>
</dbReference>
<evidence type="ECO:0000256" key="12">
    <source>
        <dbReference type="RuleBase" id="RU003357"/>
    </source>
</evidence>
<comment type="similarity">
    <text evidence="11 12">Belongs to the TonB-dependent receptor family.</text>
</comment>
<comment type="subcellular location">
    <subcellularLocation>
        <location evidence="1 11">Cell outer membrane</location>
        <topology evidence="1 11">Multi-pass membrane protein</topology>
    </subcellularLocation>
</comment>
<name>A0A2S8B9Z1_9SPHN</name>
<keyword evidence="10 11" id="KW-0998">Cell outer membrane</keyword>
<evidence type="ECO:0000313" key="17">
    <source>
        <dbReference type="Proteomes" id="UP000238954"/>
    </source>
</evidence>
<organism evidence="16 17">
    <name type="scientific">Sphingopyxis lindanitolerans</name>
    <dbReference type="NCBI Taxonomy" id="2054227"/>
    <lineage>
        <taxon>Bacteria</taxon>
        <taxon>Pseudomonadati</taxon>
        <taxon>Pseudomonadota</taxon>
        <taxon>Alphaproteobacteria</taxon>
        <taxon>Sphingomonadales</taxon>
        <taxon>Sphingomonadaceae</taxon>
        <taxon>Sphingopyxis</taxon>
    </lineage>
</organism>
<gene>
    <name evidence="16" type="ORF">CVO77_11735</name>
</gene>
<evidence type="ECO:0000256" key="1">
    <source>
        <dbReference type="ARBA" id="ARBA00004571"/>
    </source>
</evidence>
<evidence type="ECO:0000256" key="9">
    <source>
        <dbReference type="ARBA" id="ARBA00023136"/>
    </source>
</evidence>
<dbReference type="Pfam" id="PF07715">
    <property type="entry name" value="Plug"/>
    <property type="match status" value="1"/>
</dbReference>
<keyword evidence="8 12" id="KW-0798">TonB box</keyword>